<reference evidence="2" key="1">
    <citation type="submission" date="2020-10" db="EMBL/GenBank/DDBJ databases">
        <authorList>
            <person name="Roach M.J.R."/>
        </authorList>
    </citation>
    <scope>NUCLEOTIDE SEQUENCE</scope>
    <source>
        <strain evidence="2">CBS 1945</strain>
    </source>
</reference>
<feature type="compositionally biased region" description="Basic and acidic residues" evidence="1">
    <location>
        <begin position="77"/>
        <end position="110"/>
    </location>
</feature>
<dbReference type="EMBL" id="CP064815">
    <property type="protein sequence ID" value="QPG76456.1"/>
    <property type="molecule type" value="Genomic_DNA"/>
</dbReference>
<evidence type="ECO:0000313" key="3">
    <source>
        <dbReference type="Proteomes" id="UP000662931"/>
    </source>
</evidence>
<sequence>MNIDSGKSEDPYLEEEDLVSQIERLSPEERIFDFRDDPFKSLRERFKEKKVSFQEAPDEKSSKSLMGQRILLALFGERNEQKEQENPKKEYREKQDQSRLPKEDPTETLEDRLQESMNLNSKAVGNIDDNVESLNEIMKKAIARTSDIVNIVDIFGEATIKREEIQLRRQCGIREIENKMDGLVKSKEKNHQREDIKIYSKLNESIDRGLLLEKACRMLIDHILGLYDEVLIPNILWSNLKTNKTAIDIITGDNMMMDEKLENTFLETEKRLNGFLSSTNRVFPEQIDSTKTLLNDLKGTVYQRLFT</sequence>
<evidence type="ECO:0000256" key="1">
    <source>
        <dbReference type="SAM" id="MobiDB-lite"/>
    </source>
</evidence>
<evidence type="ECO:0000313" key="2">
    <source>
        <dbReference type="EMBL" id="QPG76456.1"/>
    </source>
</evidence>
<organism evidence="2 3">
    <name type="scientific">Eeniella nana</name>
    <name type="common">Yeast</name>
    <name type="synonym">Brettanomyces nanus</name>
    <dbReference type="NCBI Taxonomy" id="13502"/>
    <lineage>
        <taxon>Eukaryota</taxon>
        <taxon>Fungi</taxon>
        <taxon>Dikarya</taxon>
        <taxon>Ascomycota</taxon>
        <taxon>Saccharomycotina</taxon>
        <taxon>Pichiomycetes</taxon>
        <taxon>Pichiales</taxon>
        <taxon>Pichiaceae</taxon>
        <taxon>Brettanomyces</taxon>
    </lineage>
</organism>
<feature type="region of interest" description="Disordered" evidence="1">
    <location>
        <begin position="76"/>
        <end position="110"/>
    </location>
</feature>
<dbReference type="AlphaFoldDB" id="A0A875S586"/>
<gene>
    <name evidence="2" type="ORF">FOA43_003845</name>
</gene>
<dbReference type="KEGG" id="bnn:FOA43_003845"/>
<dbReference type="GeneID" id="62197245"/>
<accession>A0A875S586</accession>
<keyword evidence="3" id="KW-1185">Reference proteome</keyword>
<proteinExistence type="predicted"/>
<protein>
    <submittedName>
        <fullName evidence="2">Uncharacterized protein</fullName>
    </submittedName>
</protein>
<dbReference type="RefSeq" id="XP_038780021.1">
    <property type="nucleotide sequence ID" value="XM_038924093.1"/>
</dbReference>
<dbReference type="Proteomes" id="UP000662931">
    <property type="component" value="Chromosome 4"/>
</dbReference>
<name>A0A875S586_EENNA</name>